<dbReference type="CDD" id="cd02440">
    <property type="entry name" value="AdoMet_MTases"/>
    <property type="match status" value="1"/>
</dbReference>
<proteinExistence type="predicted"/>
<evidence type="ECO:0008006" key="2">
    <source>
        <dbReference type="Google" id="ProtNLM"/>
    </source>
</evidence>
<dbReference type="AlphaFoldDB" id="A0A381ZBK8"/>
<dbReference type="SUPFAM" id="SSF53335">
    <property type="entry name" value="S-adenosyl-L-methionine-dependent methyltransferases"/>
    <property type="match status" value="1"/>
</dbReference>
<sequence>MDLPKITKSDFPNWKSYYLNYQKLLAQSFYIPLLSSKEIDINAESKILDVGCGDGGFLSAFSELSKECHGNEIRDFSWGKINNVKFIIGDICSEEIKERLMPKYDLVILRDVIEHILKDKKINFLSSVKNYMDDNSRLLVTFPPYFSAFGLHQQAFLKMPFKVFPFLGWLPKIVIYFILKITNQSNVWEDLEEIKNSKMTIRNFRRLIDQCGFEICFDERYIIRPSHEIRYGIKMKKANWLRVPLLEEVLISGCTFILKIKS</sequence>
<organism evidence="1">
    <name type="scientific">marine metagenome</name>
    <dbReference type="NCBI Taxonomy" id="408172"/>
    <lineage>
        <taxon>unclassified sequences</taxon>
        <taxon>metagenomes</taxon>
        <taxon>ecological metagenomes</taxon>
    </lineage>
</organism>
<name>A0A381ZBK8_9ZZZZ</name>
<dbReference type="Gene3D" id="3.40.50.150">
    <property type="entry name" value="Vaccinia Virus protein VP39"/>
    <property type="match status" value="1"/>
</dbReference>
<dbReference type="InterPro" id="IPR029063">
    <property type="entry name" value="SAM-dependent_MTases_sf"/>
</dbReference>
<accession>A0A381ZBK8</accession>
<dbReference type="EMBL" id="UINC01020568">
    <property type="protein sequence ID" value="SVA86242.1"/>
    <property type="molecule type" value="Genomic_DNA"/>
</dbReference>
<reference evidence="1" key="1">
    <citation type="submission" date="2018-05" db="EMBL/GenBank/DDBJ databases">
        <authorList>
            <person name="Lanie J.A."/>
            <person name="Ng W.-L."/>
            <person name="Kazmierczak K.M."/>
            <person name="Andrzejewski T.M."/>
            <person name="Davidsen T.M."/>
            <person name="Wayne K.J."/>
            <person name="Tettelin H."/>
            <person name="Glass J.I."/>
            <person name="Rusch D."/>
            <person name="Podicherti R."/>
            <person name="Tsui H.-C.T."/>
            <person name="Winkler M.E."/>
        </authorList>
    </citation>
    <scope>NUCLEOTIDE SEQUENCE</scope>
</reference>
<dbReference type="Pfam" id="PF13489">
    <property type="entry name" value="Methyltransf_23"/>
    <property type="match status" value="1"/>
</dbReference>
<gene>
    <name evidence="1" type="ORF">METZ01_LOCUS139096</name>
</gene>
<protein>
    <recommendedName>
        <fullName evidence="2">Methyltransferase domain-containing protein</fullName>
    </recommendedName>
</protein>
<evidence type="ECO:0000313" key="1">
    <source>
        <dbReference type="EMBL" id="SVA86242.1"/>
    </source>
</evidence>